<dbReference type="EMBL" id="BMKP01000001">
    <property type="protein sequence ID" value="GGF01591.1"/>
    <property type="molecule type" value="Genomic_DNA"/>
</dbReference>
<keyword evidence="1" id="KW-0472">Membrane</keyword>
<feature type="transmembrane region" description="Helical" evidence="1">
    <location>
        <begin position="30"/>
        <end position="49"/>
    </location>
</feature>
<feature type="transmembrane region" description="Helical" evidence="1">
    <location>
        <begin position="55"/>
        <end position="72"/>
    </location>
</feature>
<evidence type="ECO:0000256" key="1">
    <source>
        <dbReference type="SAM" id="Phobius"/>
    </source>
</evidence>
<sequence>MNIQEKYNIEETLNIFSLCPKKPSLAMSKWFLAGIVAGILILVFFDHRLDEAMRWAIYIVMGYFVLHSVYDIQIGSKIRYTFDAKENAVFRSSPLRAKRKILKLEQIVIFVHSEMGSWYYAVGAKKSQFIKSYIISESFSSGKKSESNQEAYEHFVLAKIDKLLNSVTNPNL</sequence>
<protein>
    <recommendedName>
        <fullName evidence="4">YcxB-like protein</fullName>
    </recommendedName>
</protein>
<evidence type="ECO:0000313" key="3">
    <source>
        <dbReference type="Proteomes" id="UP000655016"/>
    </source>
</evidence>
<evidence type="ECO:0008006" key="4">
    <source>
        <dbReference type="Google" id="ProtNLM"/>
    </source>
</evidence>
<name>A0ABQ1TRG2_9FLAO</name>
<accession>A0ABQ1TRG2</accession>
<organism evidence="2 3">
    <name type="scientific">Flavobacterium limi</name>
    <dbReference type="NCBI Taxonomy" id="2045105"/>
    <lineage>
        <taxon>Bacteria</taxon>
        <taxon>Pseudomonadati</taxon>
        <taxon>Bacteroidota</taxon>
        <taxon>Flavobacteriia</taxon>
        <taxon>Flavobacteriales</taxon>
        <taxon>Flavobacteriaceae</taxon>
        <taxon>Flavobacterium</taxon>
    </lineage>
</organism>
<comment type="caution">
    <text evidence="2">The sequence shown here is derived from an EMBL/GenBank/DDBJ whole genome shotgun (WGS) entry which is preliminary data.</text>
</comment>
<reference evidence="3" key="1">
    <citation type="journal article" date="2019" name="Int. J. Syst. Evol. Microbiol.">
        <title>The Global Catalogue of Microorganisms (GCM) 10K type strain sequencing project: providing services to taxonomists for standard genome sequencing and annotation.</title>
        <authorList>
            <consortium name="The Broad Institute Genomics Platform"/>
            <consortium name="The Broad Institute Genome Sequencing Center for Infectious Disease"/>
            <person name="Wu L."/>
            <person name="Ma J."/>
        </authorList>
    </citation>
    <scope>NUCLEOTIDE SEQUENCE [LARGE SCALE GENOMIC DNA]</scope>
    <source>
        <strain evidence="3">CGMCC 1.16060</strain>
    </source>
</reference>
<proteinExistence type="predicted"/>
<keyword evidence="1" id="KW-1133">Transmembrane helix</keyword>
<evidence type="ECO:0000313" key="2">
    <source>
        <dbReference type="EMBL" id="GGF01591.1"/>
    </source>
</evidence>
<keyword evidence="3" id="KW-1185">Reference proteome</keyword>
<keyword evidence="1" id="KW-0812">Transmembrane</keyword>
<gene>
    <name evidence="2" type="ORF">GCM10011518_08770</name>
</gene>
<dbReference type="Proteomes" id="UP000655016">
    <property type="component" value="Unassembled WGS sequence"/>
</dbReference>